<dbReference type="AlphaFoldDB" id="A0A1I6VXX8"/>
<keyword evidence="4" id="KW-1185">Reference proteome</keyword>
<keyword evidence="2" id="KW-0812">Transmembrane</keyword>
<evidence type="ECO:0000256" key="2">
    <source>
        <dbReference type="SAM" id="Phobius"/>
    </source>
</evidence>
<dbReference type="NCBIfam" id="NF038133">
    <property type="entry name" value="choice_anch_L"/>
    <property type="match status" value="1"/>
</dbReference>
<name>A0A1I6VXX8_9SPHI</name>
<dbReference type="Proteomes" id="UP000198785">
    <property type="component" value="Unassembled WGS sequence"/>
</dbReference>
<sequence>MKNCLNSLICLLKKHLRTNNQTKVTEMKKVIKSFALKCAVVAHLVILSMVSGVFGQATVVNNNPNATQIAAGLNANGLVINNPQIVRGGNNNQIAIFSNGINGANLGVDAGVLFSTGHAVNELTKKNSSSSSSLQSSVSAQTGTYSDAQLTNITSNAIYDAVVYTFDITLTGGADALRIAYQFGSEEYPDYVGSVYNDTFGFFVRRKGTTGEWINMARLPNAAQTVTAINKVNFGKQGNNYSGTGNGYESSNSNHYERNGHTTATTSGNPNRLVLNNNPGPFPIHVEYNGLT</sequence>
<evidence type="ECO:0000256" key="1">
    <source>
        <dbReference type="SAM" id="MobiDB-lite"/>
    </source>
</evidence>
<dbReference type="EMBL" id="FOZZ01000019">
    <property type="protein sequence ID" value="SFT18543.1"/>
    <property type="molecule type" value="Genomic_DNA"/>
</dbReference>
<keyword evidence="2" id="KW-1133">Transmembrane helix</keyword>
<dbReference type="STRING" id="683125.SAMN05660206_11942"/>
<feature type="compositionally biased region" description="Polar residues" evidence="1">
    <location>
        <begin position="243"/>
        <end position="254"/>
    </location>
</feature>
<accession>A0A1I6VXX8</accession>
<evidence type="ECO:0000313" key="4">
    <source>
        <dbReference type="Proteomes" id="UP000198785"/>
    </source>
</evidence>
<protein>
    <submittedName>
        <fullName evidence="3">Uncharacterized protein</fullName>
    </submittedName>
</protein>
<reference evidence="3 4" key="1">
    <citation type="submission" date="2016-10" db="EMBL/GenBank/DDBJ databases">
        <authorList>
            <person name="de Groot N.N."/>
        </authorList>
    </citation>
    <scope>NUCLEOTIDE SEQUENCE [LARGE SCALE GENOMIC DNA]</scope>
    <source>
        <strain evidence="3 4">DSM 22789</strain>
    </source>
</reference>
<organism evidence="3 4">
    <name type="scientific">Sphingobacterium wenxiniae</name>
    <dbReference type="NCBI Taxonomy" id="683125"/>
    <lineage>
        <taxon>Bacteria</taxon>
        <taxon>Pseudomonadati</taxon>
        <taxon>Bacteroidota</taxon>
        <taxon>Sphingobacteriia</taxon>
        <taxon>Sphingobacteriales</taxon>
        <taxon>Sphingobacteriaceae</taxon>
        <taxon>Sphingobacterium</taxon>
    </lineage>
</organism>
<feature type="region of interest" description="Disordered" evidence="1">
    <location>
        <begin position="243"/>
        <end position="278"/>
    </location>
</feature>
<dbReference type="InterPro" id="IPR049804">
    <property type="entry name" value="Choice_anch_L"/>
</dbReference>
<feature type="compositionally biased region" description="Polar residues" evidence="1">
    <location>
        <begin position="261"/>
        <end position="278"/>
    </location>
</feature>
<keyword evidence="2" id="KW-0472">Membrane</keyword>
<gene>
    <name evidence="3" type="ORF">SAMN05660206_11942</name>
</gene>
<evidence type="ECO:0000313" key="3">
    <source>
        <dbReference type="EMBL" id="SFT18543.1"/>
    </source>
</evidence>
<feature type="transmembrane region" description="Helical" evidence="2">
    <location>
        <begin position="34"/>
        <end position="54"/>
    </location>
</feature>
<proteinExistence type="predicted"/>